<dbReference type="GO" id="GO:0016114">
    <property type="term" value="P:terpenoid biosynthetic process"/>
    <property type="evidence" value="ECO:0007669"/>
    <property type="project" value="InterPro"/>
</dbReference>
<reference evidence="6 7" key="1">
    <citation type="journal article" date="2013" name="Genome Biol.">
        <title>The genome sequence of the most widely cultivated cacao type and its use to identify candidate genes regulating pod color.</title>
        <authorList>
            <person name="Motamayor J.C."/>
            <person name="Mockaitis K."/>
            <person name="Schmutz J."/>
            <person name="Haiminen N."/>
            <person name="Iii D.L."/>
            <person name="Cornejo O."/>
            <person name="Findley S.D."/>
            <person name="Zheng P."/>
            <person name="Utro F."/>
            <person name="Royaert S."/>
            <person name="Saski C."/>
            <person name="Jenkins J."/>
            <person name="Podicheti R."/>
            <person name="Zhao M."/>
            <person name="Scheffler B.E."/>
            <person name="Stack J.C."/>
            <person name="Feltus F.A."/>
            <person name="Mustiga G.M."/>
            <person name="Amores F."/>
            <person name="Phillips W."/>
            <person name="Marelli J.P."/>
            <person name="May G.D."/>
            <person name="Shapiro H."/>
            <person name="Ma J."/>
            <person name="Bustamante C.D."/>
            <person name="Schnell R.J."/>
            <person name="Main D."/>
            <person name="Gilbert D."/>
            <person name="Parida L."/>
            <person name="Kuhn D.N."/>
        </authorList>
    </citation>
    <scope>NUCLEOTIDE SEQUENCE [LARGE SCALE GENOMIC DNA]</scope>
    <source>
        <strain evidence="7">cv. Matina 1-6</strain>
    </source>
</reference>
<dbReference type="InParanoid" id="A0A061GN29"/>
<evidence type="ECO:0000313" key="7">
    <source>
        <dbReference type="Proteomes" id="UP000026915"/>
    </source>
</evidence>
<keyword evidence="7" id="KW-1185">Reference proteome</keyword>
<dbReference type="Gramene" id="EOY28519">
    <property type="protein sequence ID" value="EOY28519"/>
    <property type="gene ID" value="TCM_030063"/>
</dbReference>
<dbReference type="GO" id="GO:0000287">
    <property type="term" value="F:magnesium ion binding"/>
    <property type="evidence" value="ECO:0007669"/>
    <property type="project" value="InterPro"/>
</dbReference>
<evidence type="ECO:0000259" key="5">
    <source>
        <dbReference type="Pfam" id="PF03936"/>
    </source>
</evidence>
<evidence type="ECO:0000256" key="1">
    <source>
        <dbReference type="ARBA" id="ARBA00001946"/>
    </source>
</evidence>
<keyword evidence="2" id="KW-0479">Metal-binding</keyword>
<dbReference type="InterPro" id="IPR050148">
    <property type="entry name" value="Terpene_synthase-like"/>
</dbReference>
<dbReference type="PANTHER" id="PTHR31225">
    <property type="entry name" value="OS04G0344100 PROTEIN-RELATED"/>
    <property type="match status" value="1"/>
</dbReference>
<dbReference type="HOGENOM" id="CLU_003125_1_3_1"/>
<dbReference type="GO" id="GO:0010333">
    <property type="term" value="F:terpene synthase activity"/>
    <property type="evidence" value="ECO:0007669"/>
    <property type="project" value="InterPro"/>
</dbReference>
<evidence type="ECO:0000256" key="4">
    <source>
        <dbReference type="ARBA" id="ARBA00023239"/>
    </source>
</evidence>
<dbReference type="InterPro" id="IPR005630">
    <property type="entry name" value="Terpene_synthase_metal-bd"/>
</dbReference>
<accession>A0A061GN29</accession>
<dbReference type="SUPFAM" id="SSF48576">
    <property type="entry name" value="Terpenoid synthases"/>
    <property type="match status" value="1"/>
</dbReference>
<dbReference type="InterPro" id="IPR008949">
    <property type="entry name" value="Isoprenoid_synthase_dom_sf"/>
</dbReference>
<feature type="domain" description="Terpene synthase metal-binding" evidence="5">
    <location>
        <begin position="16"/>
        <end position="146"/>
    </location>
</feature>
<dbReference type="Pfam" id="PF03936">
    <property type="entry name" value="Terpene_synth_C"/>
    <property type="match status" value="1"/>
</dbReference>
<protein>
    <submittedName>
        <fullName evidence="6">3S-linalool/(E)-nerolidol /(E,E)-geranyl linalool synthase, putative</fullName>
    </submittedName>
</protein>
<dbReference type="PANTHER" id="PTHR31225:SF0">
    <property type="entry name" value="S-(+)-LINALOOL SYNTHASE, CHLOROPLASTIC"/>
    <property type="match status" value="1"/>
</dbReference>
<comment type="cofactor">
    <cofactor evidence="1">
        <name>Mg(2+)</name>
        <dbReference type="ChEBI" id="CHEBI:18420"/>
    </cofactor>
</comment>
<evidence type="ECO:0000256" key="2">
    <source>
        <dbReference type="ARBA" id="ARBA00022723"/>
    </source>
</evidence>
<name>A0A061GN29_THECC</name>
<dbReference type="AlphaFoldDB" id="A0A061GN29"/>
<dbReference type="OMA" id="HRGNSHA"/>
<gene>
    <name evidence="6" type="ORF">TCM_030063</name>
</gene>
<evidence type="ECO:0000256" key="3">
    <source>
        <dbReference type="ARBA" id="ARBA00022842"/>
    </source>
</evidence>
<sequence length="206" mass="23103">MKSVTRFIKNMDGTLLTPLRKQCWARFCNAFLLEAKWLATGHLPKAEEYLENAIVTTGAHVALAHAFFLVDQGITKREGDLLAKIPGIISSAANIVCQWDDLGSAKDENQEGRDGSYVNLYIKEHLGISVQGAREHVMQIILDAWKRLNQESCPPNPFSPCFTKVCLNGARMAPLMYNYDEHQNLPALEEHVQVNAARKLSYLGYL</sequence>
<keyword evidence="3" id="KW-0460">Magnesium</keyword>
<dbReference type="eggNOG" id="ENOG502QTGK">
    <property type="taxonomic scope" value="Eukaryota"/>
</dbReference>
<dbReference type="EMBL" id="CM001884">
    <property type="protein sequence ID" value="EOY28519.1"/>
    <property type="molecule type" value="Genomic_DNA"/>
</dbReference>
<evidence type="ECO:0000313" key="6">
    <source>
        <dbReference type="EMBL" id="EOY28519.1"/>
    </source>
</evidence>
<dbReference type="Gene3D" id="1.10.600.10">
    <property type="entry name" value="Farnesyl Diphosphate Synthase"/>
    <property type="match status" value="1"/>
</dbReference>
<dbReference type="Proteomes" id="UP000026915">
    <property type="component" value="Chromosome 6"/>
</dbReference>
<dbReference type="STRING" id="3641.A0A061GN29"/>
<keyword evidence="4" id="KW-0456">Lyase</keyword>
<proteinExistence type="predicted"/>
<organism evidence="6 7">
    <name type="scientific">Theobroma cacao</name>
    <name type="common">Cacao</name>
    <name type="synonym">Cocoa</name>
    <dbReference type="NCBI Taxonomy" id="3641"/>
    <lineage>
        <taxon>Eukaryota</taxon>
        <taxon>Viridiplantae</taxon>
        <taxon>Streptophyta</taxon>
        <taxon>Embryophyta</taxon>
        <taxon>Tracheophyta</taxon>
        <taxon>Spermatophyta</taxon>
        <taxon>Magnoliopsida</taxon>
        <taxon>eudicotyledons</taxon>
        <taxon>Gunneridae</taxon>
        <taxon>Pentapetalae</taxon>
        <taxon>rosids</taxon>
        <taxon>malvids</taxon>
        <taxon>Malvales</taxon>
        <taxon>Malvaceae</taxon>
        <taxon>Byttnerioideae</taxon>
        <taxon>Theobroma</taxon>
    </lineage>
</organism>